<name>A0A328AEG1_9CAUL</name>
<accession>A0A328AEG1</accession>
<protein>
    <submittedName>
        <fullName evidence="2">Uncharacterized protein</fullName>
    </submittedName>
</protein>
<evidence type="ECO:0000313" key="3">
    <source>
        <dbReference type="Proteomes" id="UP000249725"/>
    </source>
</evidence>
<feature type="region of interest" description="Disordered" evidence="1">
    <location>
        <begin position="56"/>
        <end position="82"/>
    </location>
</feature>
<comment type="caution">
    <text evidence="2">The sequence shown here is derived from an EMBL/GenBank/DDBJ whole genome shotgun (WGS) entry which is preliminary data.</text>
</comment>
<organism evidence="2 3">
    <name type="scientific">Phenylobacterium deserti</name>
    <dbReference type="NCBI Taxonomy" id="1914756"/>
    <lineage>
        <taxon>Bacteria</taxon>
        <taxon>Pseudomonadati</taxon>
        <taxon>Pseudomonadota</taxon>
        <taxon>Alphaproteobacteria</taxon>
        <taxon>Caulobacterales</taxon>
        <taxon>Caulobacteraceae</taxon>
        <taxon>Phenylobacterium</taxon>
    </lineage>
</organism>
<reference evidence="3" key="1">
    <citation type="submission" date="2018-05" db="EMBL/GenBank/DDBJ databases">
        <authorList>
            <person name="Li X."/>
        </authorList>
    </citation>
    <scope>NUCLEOTIDE SEQUENCE [LARGE SCALE GENOMIC DNA]</scope>
    <source>
        <strain evidence="3">YIM 73061</strain>
    </source>
</reference>
<gene>
    <name evidence="2" type="ORF">DJ018_11915</name>
</gene>
<evidence type="ECO:0000256" key="1">
    <source>
        <dbReference type="SAM" id="MobiDB-lite"/>
    </source>
</evidence>
<dbReference type="Proteomes" id="UP000249725">
    <property type="component" value="Unassembled WGS sequence"/>
</dbReference>
<dbReference type="EMBL" id="QFYR01000002">
    <property type="protein sequence ID" value="RAK52877.1"/>
    <property type="molecule type" value="Genomic_DNA"/>
</dbReference>
<evidence type="ECO:0000313" key="2">
    <source>
        <dbReference type="EMBL" id="RAK52877.1"/>
    </source>
</evidence>
<proteinExistence type="predicted"/>
<dbReference type="AlphaFoldDB" id="A0A328AEG1"/>
<keyword evidence="3" id="KW-1185">Reference proteome</keyword>
<sequence>MSGAVQVEETPEERLERYRRMADSTRELAARSDDAEIRSAYLELAAKWVRLAEQAARDVTGPEPLAPTSASQTRLSDDRAHA</sequence>